<dbReference type="Proteomes" id="UP000499080">
    <property type="component" value="Unassembled WGS sequence"/>
</dbReference>
<dbReference type="AlphaFoldDB" id="A0A4Y2C8D8"/>
<feature type="region of interest" description="Disordered" evidence="1">
    <location>
        <begin position="1"/>
        <end position="69"/>
    </location>
</feature>
<evidence type="ECO:0000313" key="2">
    <source>
        <dbReference type="EMBL" id="GBL99926.1"/>
    </source>
</evidence>
<evidence type="ECO:0000256" key="1">
    <source>
        <dbReference type="SAM" id="MobiDB-lite"/>
    </source>
</evidence>
<gene>
    <name evidence="2" type="ORF">AVEN_19422_1</name>
</gene>
<protein>
    <submittedName>
        <fullName evidence="2">Uncharacterized protein</fullName>
    </submittedName>
</protein>
<keyword evidence="3" id="KW-1185">Reference proteome</keyword>
<reference evidence="2 3" key="1">
    <citation type="journal article" date="2019" name="Sci. Rep.">
        <title>Orb-weaving spider Araneus ventricosus genome elucidates the spidroin gene catalogue.</title>
        <authorList>
            <person name="Kono N."/>
            <person name="Nakamura H."/>
            <person name="Ohtoshi R."/>
            <person name="Moran D.A.P."/>
            <person name="Shinohara A."/>
            <person name="Yoshida Y."/>
            <person name="Fujiwara M."/>
            <person name="Mori M."/>
            <person name="Tomita M."/>
            <person name="Arakawa K."/>
        </authorList>
    </citation>
    <scope>NUCLEOTIDE SEQUENCE [LARGE SCALE GENOMIC DNA]</scope>
</reference>
<organism evidence="2 3">
    <name type="scientific">Araneus ventricosus</name>
    <name type="common">Orbweaver spider</name>
    <name type="synonym">Epeira ventricosa</name>
    <dbReference type="NCBI Taxonomy" id="182803"/>
    <lineage>
        <taxon>Eukaryota</taxon>
        <taxon>Metazoa</taxon>
        <taxon>Ecdysozoa</taxon>
        <taxon>Arthropoda</taxon>
        <taxon>Chelicerata</taxon>
        <taxon>Arachnida</taxon>
        <taxon>Araneae</taxon>
        <taxon>Araneomorphae</taxon>
        <taxon>Entelegynae</taxon>
        <taxon>Araneoidea</taxon>
        <taxon>Araneidae</taxon>
        <taxon>Araneus</taxon>
    </lineage>
</organism>
<name>A0A4Y2C8D8_ARAVE</name>
<feature type="compositionally biased region" description="Polar residues" evidence="1">
    <location>
        <begin position="32"/>
        <end position="69"/>
    </location>
</feature>
<accession>A0A4Y2C8D8</accession>
<comment type="caution">
    <text evidence="2">The sequence shown here is derived from an EMBL/GenBank/DDBJ whole genome shotgun (WGS) entry which is preliminary data.</text>
</comment>
<sequence length="69" mass="7443">MQRIAPPTAESSDGLSDDNTFVTAIPTGFGNHRQNYPSSENQSRISTKNRNGLGTITASDTQNGKTKYP</sequence>
<feature type="compositionally biased region" description="Polar residues" evidence="1">
    <location>
        <begin position="9"/>
        <end position="22"/>
    </location>
</feature>
<evidence type="ECO:0000313" key="3">
    <source>
        <dbReference type="Proteomes" id="UP000499080"/>
    </source>
</evidence>
<proteinExistence type="predicted"/>
<dbReference type="EMBL" id="BGPR01000152">
    <property type="protein sequence ID" value="GBL99926.1"/>
    <property type="molecule type" value="Genomic_DNA"/>
</dbReference>